<proteinExistence type="predicted"/>
<organism evidence="3 4">
    <name type="scientific">Pseudomonas cichorii</name>
    <dbReference type="NCBI Taxonomy" id="36746"/>
    <lineage>
        <taxon>Bacteria</taxon>
        <taxon>Pseudomonadati</taxon>
        <taxon>Pseudomonadota</taxon>
        <taxon>Gammaproteobacteria</taxon>
        <taxon>Pseudomonadales</taxon>
        <taxon>Pseudomonadaceae</taxon>
        <taxon>Pseudomonas</taxon>
    </lineage>
</organism>
<feature type="domain" description="Xylose isomerase-like TIM barrel" evidence="2">
    <location>
        <begin position="53"/>
        <end position="261"/>
    </location>
</feature>
<reference evidence="3 4" key="1">
    <citation type="submission" date="2018-08" db="EMBL/GenBank/DDBJ databases">
        <title>Recombination of ecologically and evolutionarily significant loci maintains genetic cohesion in the Pseudomonas syringae species complex.</title>
        <authorList>
            <person name="Dillon M."/>
            <person name="Thakur S."/>
            <person name="Almeida R.N.D."/>
            <person name="Weir B.S."/>
            <person name="Guttman D.S."/>
        </authorList>
    </citation>
    <scope>NUCLEOTIDE SEQUENCE [LARGE SCALE GENOMIC DNA]</scope>
    <source>
        <strain evidence="3 4">ICMP 6917</strain>
    </source>
</reference>
<sequence length="289" mass="31947">MGFMKSAVLSALFVWVVTGGSAAMAAPPSSATSPIALQMYTLRNAGTLEQQLAMAKSAGFRSLEVVGNQGVTANELKFLLEKYQLNVVSSHEQLATLRNNLPATIAFNQTIGNKVLVLPWLDPAVRPTDAAGWRKLGGELDRLGARLREYGMKLAYHNHDFEMKKYQGKTAFEWLVSATKPENLLLEVDVAWIYRGGHDPARFIRQYAGRLFAIHAKDNSGIGVRDDEMNFAPLGEGLLSWKEIIPAYERTDRPLYIVEHDLPKDPVAIITTARRNLLAELAAERVAGK</sequence>
<gene>
    <name evidence="3" type="ORF">ALP84_03513</name>
</gene>
<evidence type="ECO:0000259" key="2">
    <source>
        <dbReference type="Pfam" id="PF01261"/>
    </source>
</evidence>
<keyword evidence="1" id="KW-0732">Signal</keyword>
<evidence type="ECO:0000256" key="1">
    <source>
        <dbReference type="SAM" id="SignalP"/>
    </source>
</evidence>
<dbReference type="RefSeq" id="WP_221033372.1">
    <property type="nucleotide sequence ID" value="NZ_RBRY01000141.1"/>
</dbReference>
<comment type="caution">
    <text evidence="3">The sequence shown here is derived from an EMBL/GenBank/DDBJ whole genome shotgun (WGS) entry which is preliminary data.</text>
</comment>
<evidence type="ECO:0000313" key="4">
    <source>
        <dbReference type="Proteomes" id="UP000278332"/>
    </source>
</evidence>
<dbReference type="SUPFAM" id="SSF51658">
    <property type="entry name" value="Xylose isomerase-like"/>
    <property type="match status" value="1"/>
</dbReference>
<dbReference type="AlphaFoldDB" id="A0A3M4VLX6"/>
<dbReference type="InterPro" id="IPR013022">
    <property type="entry name" value="Xyl_isomerase-like_TIM-brl"/>
</dbReference>
<feature type="signal peptide" evidence="1">
    <location>
        <begin position="1"/>
        <end position="25"/>
    </location>
</feature>
<dbReference type="InterPro" id="IPR050312">
    <property type="entry name" value="IolE/XylAMocC-like"/>
</dbReference>
<dbReference type="InterPro" id="IPR036237">
    <property type="entry name" value="Xyl_isomerase-like_sf"/>
</dbReference>
<dbReference type="Proteomes" id="UP000278332">
    <property type="component" value="Unassembled WGS sequence"/>
</dbReference>
<evidence type="ECO:0000313" key="3">
    <source>
        <dbReference type="EMBL" id="RMR52623.1"/>
    </source>
</evidence>
<dbReference type="Gene3D" id="3.20.20.150">
    <property type="entry name" value="Divalent-metal-dependent TIM barrel enzymes"/>
    <property type="match status" value="1"/>
</dbReference>
<dbReference type="EMBL" id="RBRY01000141">
    <property type="protein sequence ID" value="RMR52623.1"/>
    <property type="molecule type" value="Genomic_DNA"/>
</dbReference>
<name>A0A3M4VLX6_PSECI</name>
<accession>A0A3M4VLX6</accession>
<dbReference type="PANTHER" id="PTHR12110">
    <property type="entry name" value="HYDROXYPYRUVATE ISOMERASE"/>
    <property type="match status" value="1"/>
</dbReference>
<protein>
    <recommendedName>
        <fullName evidence="2">Xylose isomerase-like TIM barrel domain-containing protein</fullName>
    </recommendedName>
</protein>
<dbReference type="Pfam" id="PF01261">
    <property type="entry name" value="AP_endonuc_2"/>
    <property type="match status" value="1"/>
</dbReference>
<feature type="chain" id="PRO_5017997984" description="Xylose isomerase-like TIM barrel domain-containing protein" evidence="1">
    <location>
        <begin position="26"/>
        <end position="289"/>
    </location>
</feature>
<dbReference type="PANTHER" id="PTHR12110:SF41">
    <property type="entry name" value="INOSOSE DEHYDRATASE"/>
    <property type="match status" value="1"/>
</dbReference>